<evidence type="ECO:0000259" key="11">
    <source>
        <dbReference type="Pfam" id="PF01207"/>
    </source>
</evidence>
<proteinExistence type="predicted"/>
<keyword evidence="7" id="KW-0520">NAD</keyword>
<evidence type="ECO:0000256" key="5">
    <source>
        <dbReference type="ARBA" id="ARBA00022694"/>
    </source>
</evidence>
<dbReference type="eggNOG" id="KOG2334">
    <property type="taxonomic scope" value="Eukaryota"/>
</dbReference>
<feature type="region of interest" description="Disordered" evidence="10">
    <location>
        <begin position="340"/>
        <end position="373"/>
    </location>
</feature>
<comment type="catalytic activity">
    <reaction evidence="9">
        <text>a 5,6-dihydrouridine in mRNA + NADP(+) = a uridine in mRNA + NADPH + H(+)</text>
        <dbReference type="Rhea" id="RHEA:69855"/>
        <dbReference type="Rhea" id="RHEA-COMP:14658"/>
        <dbReference type="Rhea" id="RHEA-COMP:17789"/>
        <dbReference type="ChEBI" id="CHEBI:15378"/>
        <dbReference type="ChEBI" id="CHEBI:57783"/>
        <dbReference type="ChEBI" id="CHEBI:58349"/>
        <dbReference type="ChEBI" id="CHEBI:65315"/>
        <dbReference type="ChEBI" id="CHEBI:74443"/>
    </reaction>
    <physiologicalReaction direction="right-to-left" evidence="9">
        <dbReference type="Rhea" id="RHEA:69857"/>
    </physiologicalReaction>
</comment>
<dbReference type="GO" id="GO:0050660">
    <property type="term" value="F:flavin adenine dinucleotide binding"/>
    <property type="evidence" value="ECO:0007669"/>
    <property type="project" value="InterPro"/>
</dbReference>
<evidence type="ECO:0000256" key="1">
    <source>
        <dbReference type="ARBA" id="ARBA00001917"/>
    </source>
</evidence>
<dbReference type="PANTHER" id="PTHR45936">
    <property type="entry name" value="TRNA-DIHYDROURIDINE(20) SYNTHASE [NAD(P)+]-LIKE"/>
    <property type="match status" value="1"/>
</dbReference>
<dbReference type="SUPFAM" id="SSF51395">
    <property type="entry name" value="FMN-linked oxidoreductases"/>
    <property type="match status" value="1"/>
</dbReference>
<dbReference type="Pfam" id="PF01207">
    <property type="entry name" value="Dus"/>
    <property type="match status" value="1"/>
</dbReference>
<dbReference type="PROSITE" id="PS01136">
    <property type="entry name" value="UPF0034"/>
    <property type="match status" value="1"/>
</dbReference>
<dbReference type="InterPro" id="IPR018517">
    <property type="entry name" value="tRNA_hU_synthase_CS"/>
</dbReference>
<evidence type="ECO:0000256" key="8">
    <source>
        <dbReference type="ARBA" id="ARBA00048342"/>
    </source>
</evidence>
<dbReference type="OrthoDB" id="10262250at2759"/>
<sequence length="373" mass="41988">MLSFAGKLVLAPMVRAGELPTRILAIRNGADLVWGPEIIDKKLIQCKRHVNEKLGCVDYLVDGTTSPVFRTCPQIEKGKIVFQIGTSTPSLAIQAALTVIQDVDGIDINAGCPKHFSIHSGMGAALLRTPDKLCEILCELVEKVGRPYGKTISVKIRLLDNREDTLQLINRLCQTGISHLTVHCRTTPMRNREQPIRGYIKEIYEVCQTNGVTLIINGGIKSRSHFQEIQRDLELPKEIGGMMADCAEQNPTVFLDSPIEWFDVVKQYVRIANDYDNNLGNTKYMISRIVPGKSKFYQFFARCKTFQEIEHVLGLLGPKGDPLGDPLPFIENCRQQEKLAKQRTNELKSKQRQAEKRQSLEQEGVQESKKIKT</sequence>
<comment type="catalytic activity">
    <reaction evidence="8">
        <text>a 5,6-dihydrouridine in mRNA + NAD(+) = a uridine in mRNA + NADH + H(+)</text>
        <dbReference type="Rhea" id="RHEA:69851"/>
        <dbReference type="Rhea" id="RHEA-COMP:14658"/>
        <dbReference type="Rhea" id="RHEA-COMP:17789"/>
        <dbReference type="ChEBI" id="CHEBI:15378"/>
        <dbReference type="ChEBI" id="CHEBI:57540"/>
        <dbReference type="ChEBI" id="CHEBI:57945"/>
        <dbReference type="ChEBI" id="CHEBI:65315"/>
        <dbReference type="ChEBI" id="CHEBI:74443"/>
    </reaction>
    <physiologicalReaction direction="right-to-left" evidence="8">
        <dbReference type="Rhea" id="RHEA:69853"/>
    </physiologicalReaction>
</comment>
<reference evidence="12 13" key="1">
    <citation type="submission" date="2016-08" db="EMBL/GenBank/DDBJ databases">
        <title>Draft genome sequence of allopolyploid Zygosaccharomyces rouxii.</title>
        <authorList>
            <person name="Watanabe J."/>
            <person name="Uehara K."/>
            <person name="Mogi Y."/>
            <person name="Tsukioka Y."/>
        </authorList>
    </citation>
    <scope>NUCLEOTIDE SEQUENCE [LARGE SCALE GENOMIC DNA]</scope>
    <source>
        <strain evidence="12 13">NBRC 110957</strain>
    </source>
</reference>
<dbReference type="PANTHER" id="PTHR45936:SF1">
    <property type="entry name" value="TRNA-DIHYDROURIDINE(20) SYNTHASE [NAD(P)+]-LIKE"/>
    <property type="match status" value="1"/>
</dbReference>
<dbReference type="Proteomes" id="UP000187013">
    <property type="component" value="Unassembled WGS sequence"/>
</dbReference>
<dbReference type="CDD" id="cd02801">
    <property type="entry name" value="DUS_like_FMN"/>
    <property type="match status" value="1"/>
</dbReference>
<dbReference type="GO" id="GO:0006397">
    <property type="term" value="P:mRNA processing"/>
    <property type="evidence" value="ECO:0007669"/>
    <property type="project" value="UniProtKB-KW"/>
</dbReference>
<dbReference type="GO" id="GO:0005737">
    <property type="term" value="C:cytoplasm"/>
    <property type="evidence" value="ECO:0007669"/>
    <property type="project" value="TreeGrafter"/>
</dbReference>
<evidence type="ECO:0000313" key="12">
    <source>
        <dbReference type="EMBL" id="GAV48971.1"/>
    </source>
</evidence>
<keyword evidence="6" id="KW-0560">Oxidoreductase</keyword>
<dbReference type="AlphaFoldDB" id="A0A1Q2ZZU3"/>
<gene>
    <name evidence="12" type="ORF">ZYGR_0N03760</name>
</gene>
<dbReference type="GO" id="GO:0102264">
    <property type="term" value="F:tRNA-dihydrouridine20 synthase activity"/>
    <property type="evidence" value="ECO:0007669"/>
    <property type="project" value="EnsemblFungi"/>
</dbReference>
<keyword evidence="2" id="KW-0285">Flavoprotein</keyword>
<dbReference type="Gene3D" id="3.20.20.70">
    <property type="entry name" value="Aldolase class I"/>
    <property type="match status" value="1"/>
</dbReference>
<accession>A0A1Q2ZZU3</accession>
<dbReference type="OMA" id="DESYTMT"/>
<organism evidence="12 13">
    <name type="scientific">Zygosaccharomyces rouxii</name>
    <dbReference type="NCBI Taxonomy" id="4956"/>
    <lineage>
        <taxon>Eukaryota</taxon>
        <taxon>Fungi</taxon>
        <taxon>Dikarya</taxon>
        <taxon>Ascomycota</taxon>
        <taxon>Saccharomycotina</taxon>
        <taxon>Saccharomycetes</taxon>
        <taxon>Saccharomycetales</taxon>
        <taxon>Saccharomycetaceae</taxon>
        <taxon>Zygosaccharomyces</taxon>
    </lineage>
</organism>
<dbReference type="EMBL" id="BDGX01000014">
    <property type="protein sequence ID" value="GAV48971.1"/>
    <property type="molecule type" value="Genomic_DNA"/>
</dbReference>
<evidence type="ECO:0000256" key="4">
    <source>
        <dbReference type="ARBA" id="ARBA00022664"/>
    </source>
</evidence>
<comment type="cofactor">
    <cofactor evidence="1">
        <name>FMN</name>
        <dbReference type="ChEBI" id="CHEBI:58210"/>
    </cofactor>
</comment>
<evidence type="ECO:0000256" key="2">
    <source>
        <dbReference type="ARBA" id="ARBA00022630"/>
    </source>
</evidence>
<keyword evidence="5" id="KW-0819">tRNA processing</keyword>
<evidence type="ECO:0000256" key="3">
    <source>
        <dbReference type="ARBA" id="ARBA00022643"/>
    </source>
</evidence>
<keyword evidence="3" id="KW-0288">FMN</keyword>
<dbReference type="InterPro" id="IPR052582">
    <property type="entry name" value="tRNA-DUS-like"/>
</dbReference>
<comment type="caution">
    <text evidence="12">The sequence shown here is derived from an EMBL/GenBank/DDBJ whole genome shotgun (WGS) entry which is preliminary data.</text>
</comment>
<evidence type="ECO:0000256" key="6">
    <source>
        <dbReference type="ARBA" id="ARBA00023002"/>
    </source>
</evidence>
<name>A0A1Q2ZZU3_ZYGRO</name>
<evidence type="ECO:0000313" key="13">
    <source>
        <dbReference type="Proteomes" id="UP000187013"/>
    </source>
</evidence>
<evidence type="ECO:0000256" key="7">
    <source>
        <dbReference type="ARBA" id="ARBA00023027"/>
    </source>
</evidence>
<evidence type="ECO:0000256" key="10">
    <source>
        <dbReference type="SAM" id="MobiDB-lite"/>
    </source>
</evidence>
<feature type="domain" description="DUS-like FMN-binding" evidence="11">
    <location>
        <begin position="32"/>
        <end position="308"/>
    </location>
</feature>
<dbReference type="InterPro" id="IPR035587">
    <property type="entry name" value="DUS-like_FMN-bd"/>
</dbReference>
<evidence type="ECO:0000256" key="9">
    <source>
        <dbReference type="ARBA" id="ARBA00049447"/>
    </source>
</evidence>
<protein>
    <recommendedName>
        <fullName evidence="11">DUS-like FMN-binding domain-containing protein</fullName>
    </recommendedName>
</protein>
<keyword evidence="4" id="KW-0507">mRNA processing</keyword>
<dbReference type="InterPro" id="IPR013785">
    <property type="entry name" value="Aldolase_TIM"/>
</dbReference>